<evidence type="ECO:0000259" key="5">
    <source>
        <dbReference type="Pfam" id="PF04863"/>
    </source>
</evidence>
<dbReference type="PANTHER" id="PTHR43795">
    <property type="entry name" value="BIFUNCTIONAL ASPARTATE AMINOTRANSFERASE AND GLUTAMATE/ASPARTATE-PREPHENATE AMINOTRANSFERASE-RELATED"/>
    <property type="match status" value="1"/>
</dbReference>
<keyword evidence="2" id="KW-0808">Transferase</keyword>
<dbReference type="InterPro" id="IPR050478">
    <property type="entry name" value="Ethylene_sulfur-biosynth"/>
</dbReference>
<dbReference type="InterPro" id="IPR006948">
    <property type="entry name" value="Alliinase_C"/>
</dbReference>
<accession>A0AAN7QEE7</accession>
<dbReference type="GO" id="GO:0008483">
    <property type="term" value="F:transaminase activity"/>
    <property type="evidence" value="ECO:0007669"/>
    <property type="project" value="UniProtKB-KW"/>
</dbReference>
<organism evidence="7 8">
    <name type="scientific">Trapa natans</name>
    <name type="common">Water chestnut</name>
    <dbReference type="NCBI Taxonomy" id="22666"/>
    <lineage>
        <taxon>Eukaryota</taxon>
        <taxon>Viridiplantae</taxon>
        <taxon>Streptophyta</taxon>
        <taxon>Embryophyta</taxon>
        <taxon>Tracheophyta</taxon>
        <taxon>Spermatophyta</taxon>
        <taxon>Magnoliopsida</taxon>
        <taxon>eudicotyledons</taxon>
        <taxon>Gunneridae</taxon>
        <taxon>Pentapetalae</taxon>
        <taxon>rosids</taxon>
        <taxon>malvids</taxon>
        <taxon>Myrtales</taxon>
        <taxon>Lythraceae</taxon>
        <taxon>Trapa</taxon>
    </lineage>
</organism>
<gene>
    <name evidence="7" type="ORF">SAY86_026094</name>
</gene>
<keyword evidence="4" id="KW-0732">Signal</keyword>
<evidence type="ECO:0000256" key="2">
    <source>
        <dbReference type="ARBA" id="ARBA00022576"/>
    </source>
</evidence>
<dbReference type="PANTHER" id="PTHR43795:SF20">
    <property type="entry name" value="TRYPTOPHAN AMINOTRANSFERASE-RELATED PROTEIN 3"/>
    <property type="match status" value="1"/>
</dbReference>
<dbReference type="GO" id="GO:0016846">
    <property type="term" value="F:carbon-sulfur lyase activity"/>
    <property type="evidence" value="ECO:0007669"/>
    <property type="project" value="InterPro"/>
</dbReference>
<feature type="signal peptide" evidence="4">
    <location>
        <begin position="1"/>
        <end position="20"/>
    </location>
</feature>
<evidence type="ECO:0008006" key="9">
    <source>
        <dbReference type="Google" id="ProtNLM"/>
    </source>
</evidence>
<proteinExistence type="predicted"/>
<feature type="domain" description="Alliinase C-terminal" evidence="6">
    <location>
        <begin position="162"/>
        <end position="308"/>
    </location>
</feature>
<dbReference type="Gene3D" id="2.10.25.30">
    <property type="entry name" value="EGF-like, alliinase"/>
    <property type="match status" value="1"/>
</dbReference>
<sequence length="316" mass="35015">MVKTAGTLKLALLVASCSIASNLSFVMELNLGMGLRASSEQDNDGWTRRAAEEAEAVASTDCSGHGRAYLDGFLVHGKAACECNMCYGGHDCSEFSPDCPANADSGDPLFLEPYWREHAASSAVLVPGWHRMGYSYTGETLISEALEGQVRKLHAVVGNADTVYERMANHLLLNTIGVSGDSQLRSLKLLKVVLEDGGRGIFEFGYGKMKSRWQRLRSTVSLSNRFTLQKVPSQDCTFFQELMRESTPAYAWVKCEWEKDEDCLEVMRAANIIGRGGALFKADKRYVRLSLIGGDDDFDHLVNRLHKLISREERRG</sequence>
<dbReference type="InterPro" id="IPR037029">
    <property type="entry name" value="Alliinase_N_sf"/>
</dbReference>
<comment type="cofactor">
    <cofactor evidence="1">
        <name>pyridoxal 5'-phosphate</name>
        <dbReference type="ChEBI" id="CHEBI:597326"/>
    </cofactor>
</comment>
<evidence type="ECO:0000256" key="4">
    <source>
        <dbReference type="SAM" id="SignalP"/>
    </source>
</evidence>
<evidence type="ECO:0000259" key="6">
    <source>
        <dbReference type="Pfam" id="PF04864"/>
    </source>
</evidence>
<dbReference type="Pfam" id="PF04864">
    <property type="entry name" value="Alliinase_C"/>
    <property type="match status" value="1"/>
</dbReference>
<comment type="caution">
    <text evidence="7">The sequence shown here is derived from an EMBL/GenBank/DDBJ whole genome shotgun (WGS) entry which is preliminary data.</text>
</comment>
<dbReference type="Gene3D" id="3.90.1150.10">
    <property type="entry name" value="Aspartate Aminotransferase, domain 1"/>
    <property type="match status" value="1"/>
</dbReference>
<reference evidence="7 8" key="1">
    <citation type="journal article" date="2023" name="Hortic Res">
        <title>Pangenome of water caltrop reveals structural variations and asymmetric subgenome divergence after allopolyploidization.</title>
        <authorList>
            <person name="Zhang X."/>
            <person name="Chen Y."/>
            <person name="Wang L."/>
            <person name="Yuan Y."/>
            <person name="Fang M."/>
            <person name="Shi L."/>
            <person name="Lu R."/>
            <person name="Comes H.P."/>
            <person name="Ma Y."/>
            <person name="Chen Y."/>
            <person name="Huang G."/>
            <person name="Zhou Y."/>
            <person name="Zheng Z."/>
            <person name="Qiu Y."/>
        </authorList>
    </citation>
    <scope>NUCLEOTIDE SEQUENCE [LARGE SCALE GENOMIC DNA]</scope>
    <source>
        <strain evidence="7">F231</strain>
    </source>
</reference>
<dbReference type="InterPro" id="IPR015424">
    <property type="entry name" value="PyrdxlP-dep_Trfase"/>
</dbReference>
<name>A0AAN7QEE7_TRANT</name>
<keyword evidence="3" id="KW-0663">Pyridoxal phosphate</keyword>
<feature type="domain" description="Alliinase EGF-like" evidence="5">
    <location>
        <begin position="46"/>
        <end position="99"/>
    </location>
</feature>
<feature type="chain" id="PRO_5042928533" description="Alliinase" evidence="4">
    <location>
        <begin position="21"/>
        <end position="316"/>
    </location>
</feature>
<dbReference type="AlphaFoldDB" id="A0AAN7QEE7"/>
<dbReference type="InterPro" id="IPR006947">
    <property type="entry name" value="EGF_alliinase"/>
</dbReference>
<evidence type="ECO:0000256" key="3">
    <source>
        <dbReference type="ARBA" id="ARBA00022898"/>
    </source>
</evidence>
<evidence type="ECO:0000313" key="8">
    <source>
        <dbReference type="Proteomes" id="UP001346149"/>
    </source>
</evidence>
<protein>
    <recommendedName>
        <fullName evidence="9">Alliinase</fullName>
    </recommendedName>
</protein>
<evidence type="ECO:0000256" key="1">
    <source>
        <dbReference type="ARBA" id="ARBA00001933"/>
    </source>
</evidence>
<keyword evidence="8" id="KW-1185">Reference proteome</keyword>
<keyword evidence="2" id="KW-0032">Aminotransferase</keyword>
<evidence type="ECO:0000313" key="7">
    <source>
        <dbReference type="EMBL" id="KAK4765004.1"/>
    </source>
</evidence>
<dbReference type="GO" id="GO:0006520">
    <property type="term" value="P:amino acid metabolic process"/>
    <property type="evidence" value="ECO:0007669"/>
    <property type="project" value="TreeGrafter"/>
</dbReference>
<dbReference type="SUPFAM" id="SSF53383">
    <property type="entry name" value="PLP-dependent transferases"/>
    <property type="match status" value="2"/>
</dbReference>
<dbReference type="EMBL" id="JAXQNO010000023">
    <property type="protein sequence ID" value="KAK4765004.1"/>
    <property type="molecule type" value="Genomic_DNA"/>
</dbReference>
<dbReference type="InterPro" id="IPR015422">
    <property type="entry name" value="PyrdxlP-dep_Trfase_small"/>
</dbReference>
<dbReference type="Proteomes" id="UP001346149">
    <property type="component" value="Unassembled WGS sequence"/>
</dbReference>
<dbReference type="Pfam" id="PF04863">
    <property type="entry name" value="EGF_alliinase"/>
    <property type="match status" value="1"/>
</dbReference>